<feature type="region of interest" description="Disordered" evidence="1">
    <location>
        <begin position="29"/>
        <end position="143"/>
    </location>
</feature>
<gene>
    <name evidence="2" type="ORF">D9757_005046</name>
</gene>
<keyword evidence="3" id="KW-1185">Reference proteome</keyword>
<evidence type="ECO:0000256" key="1">
    <source>
        <dbReference type="SAM" id="MobiDB-lite"/>
    </source>
</evidence>
<dbReference type="Proteomes" id="UP000518752">
    <property type="component" value="Unassembled WGS sequence"/>
</dbReference>
<feature type="region of interest" description="Disordered" evidence="1">
    <location>
        <begin position="161"/>
        <end position="251"/>
    </location>
</feature>
<organism evidence="2 3">
    <name type="scientific">Collybiopsis confluens</name>
    <dbReference type="NCBI Taxonomy" id="2823264"/>
    <lineage>
        <taxon>Eukaryota</taxon>
        <taxon>Fungi</taxon>
        <taxon>Dikarya</taxon>
        <taxon>Basidiomycota</taxon>
        <taxon>Agaricomycotina</taxon>
        <taxon>Agaricomycetes</taxon>
        <taxon>Agaricomycetidae</taxon>
        <taxon>Agaricales</taxon>
        <taxon>Marasmiineae</taxon>
        <taxon>Omphalotaceae</taxon>
        <taxon>Collybiopsis</taxon>
    </lineage>
</organism>
<feature type="compositionally biased region" description="Basic and acidic residues" evidence="1">
    <location>
        <begin position="212"/>
        <end position="229"/>
    </location>
</feature>
<accession>A0A8H5HSS7</accession>
<feature type="compositionally biased region" description="Pro residues" evidence="1">
    <location>
        <begin position="106"/>
        <end position="115"/>
    </location>
</feature>
<protein>
    <submittedName>
        <fullName evidence="2">Uncharacterized protein</fullName>
    </submittedName>
</protein>
<comment type="caution">
    <text evidence="2">The sequence shown here is derived from an EMBL/GenBank/DDBJ whole genome shotgun (WGS) entry which is preliminary data.</text>
</comment>
<dbReference type="EMBL" id="JAACJN010000025">
    <property type="protein sequence ID" value="KAF5388951.1"/>
    <property type="molecule type" value="Genomic_DNA"/>
</dbReference>
<feature type="compositionally biased region" description="Low complexity" evidence="1">
    <location>
        <begin position="66"/>
        <end position="86"/>
    </location>
</feature>
<feature type="compositionally biased region" description="Polar residues" evidence="1">
    <location>
        <begin position="87"/>
        <end position="98"/>
    </location>
</feature>
<evidence type="ECO:0000313" key="3">
    <source>
        <dbReference type="Proteomes" id="UP000518752"/>
    </source>
</evidence>
<dbReference type="AlphaFoldDB" id="A0A8H5HSS7"/>
<evidence type="ECO:0000313" key="2">
    <source>
        <dbReference type="EMBL" id="KAF5388951.1"/>
    </source>
</evidence>
<name>A0A8H5HSS7_9AGAR</name>
<proteinExistence type="predicted"/>
<feature type="compositionally biased region" description="Low complexity" evidence="1">
    <location>
        <begin position="182"/>
        <end position="195"/>
    </location>
</feature>
<dbReference type="OrthoDB" id="2976199at2759"/>
<feature type="compositionally biased region" description="Basic residues" evidence="1">
    <location>
        <begin position="235"/>
        <end position="251"/>
    </location>
</feature>
<feature type="compositionally biased region" description="Basic residues" evidence="1">
    <location>
        <begin position="201"/>
        <end position="211"/>
    </location>
</feature>
<sequence>MTEYDYSPEAYDRYKAKLRSIDRWVHNTERYEPANPFMPTPAMPTARLPGSSDVSYSGSREMPQRSYTAPASRGSSSSSGAYGSSTNVYQHSSPQRYTQDYRYPYPASPPAPIPRPPHRSNTFHTPPQPPQPPKRSNTSPHMQVYDPRVGLATRVIYQPYAQPQSPSGSKGWLGKLFSGFRASSPSPAQSPTSPTGALPSRHSRSKSTHHNYRYDRDRERSKHYDERRSKSQSRSTKHSHSKHHKSRSSSL</sequence>
<reference evidence="2 3" key="1">
    <citation type="journal article" date="2020" name="ISME J.">
        <title>Uncovering the hidden diversity of litter-decomposition mechanisms in mushroom-forming fungi.</title>
        <authorList>
            <person name="Floudas D."/>
            <person name="Bentzer J."/>
            <person name="Ahren D."/>
            <person name="Johansson T."/>
            <person name="Persson P."/>
            <person name="Tunlid A."/>
        </authorList>
    </citation>
    <scope>NUCLEOTIDE SEQUENCE [LARGE SCALE GENOMIC DNA]</scope>
    <source>
        <strain evidence="2 3">CBS 406.79</strain>
    </source>
</reference>